<evidence type="ECO:0000313" key="1">
    <source>
        <dbReference type="EMBL" id="SOB54458.1"/>
    </source>
</evidence>
<dbReference type="AlphaFoldDB" id="A0AAX2HDJ2"/>
<organism evidence="1 2">
    <name type="scientific">Pseudomonas lundensis</name>
    <dbReference type="NCBI Taxonomy" id="86185"/>
    <lineage>
        <taxon>Bacteria</taxon>
        <taxon>Pseudomonadati</taxon>
        <taxon>Pseudomonadota</taxon>
        <taxon>Gammaproteobacteria</taxon>
        <taxon>Pseudomonadales</taxon>
        <taxon>Pseudomonadaceae</taxon>
        <taxon>Pseudomonas</taxon>
    </lineage>
</organism>
<dbReference type="Proteomes" id="UP000219564">
    <property type="component" value="Unassembled WGS sequence"/>
</dbReference>
<protein>
    <recommendedName>
        <fullName evidence="3">Transposase</fullName>
    </recommendedName>
</protein>
<sequence length="62" mass="7706">MKAWLEKHERFHMHFTPTSSSWMNMIERFFKPPRTNLRFQTLLHAYLRHRAWSRGGCFHCEK</sequence>
<dbReference type="EMBL" id="OBKZ01000047">
    <property type="protein sequence ID" value="SOB54458.1"/>
    <property type="molecule type" value="Genomic_DNA"/>
</dbReference>
<accession>A0AAX2HDJ2</accession>
<proteinExistence type="predicted"/>
<comment type="caution">
    <text evidence="1">The sequence shown here is derived from an EMBL/GenBank/DDBJ whole genome shotgun (WGS) entry which is preliminary data.</text>
</comment>
<evidence type="ECO:0000313" key="2">
    <source>
        <dbReference type="Proteomes" id="UP000219564"/>
    </source>
</evidence>
<gene>
    <name evidence="1" type="ORF">PLUA15_510002</name>
</gene>
<name>A0AAX2HDJ2_9PSED</name>
<evidence type="ECO:0008006" key="3">
    <source>
        <dbReference type="Google" id="ProtNLM"/>
    </source>
</evidence>
<reference evidence="1 2" key="1">
    <citation type="submission" date="2017-08" db="EMBL/GenBank/DDBJ databases">
        <authorList>
            <person name="Chaillou S."/>
        </authorList>
    </citation>
    <scope>NUCLEOTIDE SEQUENCE [LARGE SCALE GENOMIC DNA]</scope>
    <source>
        <strain evidence="1 2">MFPA15A1205</strain>
    </source>
</reference>